<evidence type="ECO:0000313" key="5">
    <source>
        <dbReference type="EMBL" id="KZF22014.1"/>
    </source>
</evidence>
<feature type="compositionally biased region" description="Basic and acidic residues" evidence="4">
    <location>
        <begin position="10"/>
        <end position="29"/>
    </location>
</feature>
<dbReference type="AlphaFoldDB" id="A0A165GC56"/>
<organism evidence="5 6">
    <name type="scientific">Xylona heveae (strain CBS 132557 / TC161)</name>
    <dbReference type="NCBI Taxonomy" id="1328760"/>
    <lineage>
        <taxon>Eukaryota</taxon>
        <taxon>Fungi</taxon>
        <taxon>Dikarya</taxon>
        <taxon>Ascomycota</taxon>
        <taxon>Pezizomycotina</taxon>
        <taxon>Xylonomycetes</taxon>
        <taxon>Xylonales</taxon>
        <taxon>Xylonaceae</taxon>
        <taxon>Xylona</taxon>
    </lineage>
</organism>
<feature type="compositionally biased region" description="Basic and acidic residues" evidence="4">
    <location>
        <begin position="726"/>
        <end position="753"/>
    </location>
</feature>
<dbReference type="OMA" id="GCLRYYL"/>
<dbReference type="GO" id="GO:0030691">
    <property type="term" value="C:Noc2p-Noc3p complex"/>
    <property type="evidence" value="ECO:0007669"/>
    <property type="project" value="EnsemblFungi"/>
</dbReference>
<feature type="region of interest" description="Disordered" evidence="4">
    <location>
        <begin position="1"/>
        <end position="151"/>
    </location>
</feature>
<feature type="region of interest" description="Disordered" evidence="4">
    <location>
        <begin position="185"/>
        <end position="215"/>
    </location>
</feature>
<feature type="region of interest" description="Disordered" evidence="4">
    <location>
        <begin position="726"/>
        <end position="800"/>
    </location>
</feature>
<dbReference type="GO" id="GO:0042273">
    <property type="term" value="P:ribosomal large subunit biogenesis"/>
    <property type="evidence" value="ECO:0007669"/>
    <property type="project" value="EnsemblFungi"/>
</dbReference>
<reference evidence="5 6" key="1">
    <citation type="journal article" date="2016" name="Fungal Biol.">
        <title>The genome of Xylona heveae provides a window into fungal endophytism.</title>
        <authorList>
            <person name="Gazis R."/>
            <person name="Kuo A."/>
            <person name="Riley R."/>
            <person name="LaButti K."/>
            <person name="Lipzen A."/>
            <person name="Lin J."/>
            <person name="Amirebrahimi M."/>
            <person name="Hesse C.N."/>
            <person name="Spatafora J.W."/>
            <person name="Henrissat B."/>
            <person name="Hainaut M."/>
            <person name="Grigoriev I.V."/>
            <person name="Hibbett D.S."/>
        </authorList>
    </citation>
    <scope>NUCLEOTIDE SEQUENCE [LARGE SCALE GENOMIC DNA]</scope>
    <source>
        <strain evidence="5 6">TC161</strain>
    </source>
</reference>
<dbReference type="PANTHER" id="PTHR12687">
    <property type="entry name" value="NUCLEOLAR COMPLEX 2 AND RAD4-RELATED"/>
    <property type="match status" value="1"/>
</dbReference>
<dbReference type="FunCoup" id="A0A165GC56">
    <property type="interactions" value="1006"/>
</dbReference>
<feature type="compositionally biased region" description="Acidic residues" evidence="4">
    <location>
        <begin position="754"/>
        <end position="800"/>
    </location>
</feature>
<dbReference type="PANTHER" id="PTHR12687:SF4">
    <property type="entry name" value="NUCLEOLAR COMPLEX PROTEIN 2 HOMOLOG"/>
    <property type="match status" value="1"/>
</dbReference>
<dbReference type="OrthoDB" id="10266662at2759"/>
<evidence type="ECO:0000256" key="2">
    <source>
        <dbReference type="ARBA" id="ARBA00005907"/>
    </source>
</evidence>
<comment type="similarity">
    <text evidence="2">Belongs to the NOC2 family.</text>
</comment>
<dbReference type="STRING" id="1328760.A0A165GC56"/>
<accession>A0A165GC56</accession>
<evidence type="ECO:0000256" key="4">
    <source>
        <dbReference type="SAM" id="MobiDB-lite"/>
    </source>
</evidence>
<proteinExistence type="inferred from homology"/>
<dbReference type="InterPro" id="IPR016024">
    <property type="entry name" value="ARM-type_fold"/>
</dbReference>
<dbReference type="GO" id="GO:0030690">
    <property type="term" value="C:Noc1p-Noc2p complex"/>
    <property type="evidence" value="ECO:0007669"/>
    <property type="project" value="EnsemblFungi"/>
</dbReference>
<dbReference type="GeneID" id="28897824"/>
<sequence length="800" mass="90148">MAKSSKKSQRKFEKNHLKDTIERRKEFAKIKQRNQQKDKKKARNEKERSANATEETSVAPTAANDKGKENPFGEMSVDDFFQGGFDIPEAPKKNGAKSKLPSKSTGKRKRSSPADSDDESAADSVEENPVADDSDNSAEEDNVFSMHKQELEALAEKDPEFYKYLKENDAELLDFGENGDLAEVDQLSGSEDDEGPKKKRKKAEAEDAEDAQDASEVTMAMVKKWTAALTTQRSLRAMRQVVLAFRAAAHSDEEDGKQYKYSISNPDVYHELLVLTLKHVPEVLNHHLPAKESSSGKIRVSTDSKKFRTLTPLLKSHTTSLLHLLSHLSDAATIKLTLSSLMPLLPYILSFRKLLREIIKSVVEIWSDSSSTEATRISAFLIVRRLTVIGDAGLREAVLKTVYRGLVQGCRNTTIHSMPGINLMKNSAAELWGIDEQVGYTTGFTFIRQLAIHLRGSITHTTKESYKAIYNWQYVHSLDFWSRVLSSHCESLHEAQTGKESLLRPLIYPTVQITLGAMRLIPTAQYFPLRFQLTRSLLRVSRATGTYIPLSASLLEVLNSSEMNKPPKASTTKALDFSMNIRAPKSYLRTRVYQDGIGEQLAELLSEFFVLWCKNIAFPELSLPATVLLRRWLKTASSKAGKGPGKRGRPSGKGGAGIKNSKVTSAIVLVLHKIEDNARWVEERRARVDFAPSDRAAVDAFLKDVEWEKTPLGAFVVGQRKAREKRDRLLEEGRREDERKKNDEREERKREMAVEDEQDGFSGSDDDASSDEEEGEHEMEEEDEDEIEDEDEDEIEMEDE</sequence>
<feature type="region of interest" description="Disordered" evidence="4">
    <location>
        <begin position="638"/>
        <end position="659"/>
    </location>
</feature>
<feature type="compositionally biased region" description="Basic residues" evidence="4">
    <location>
        <begin position="30"/>
        <end position="43"/>
    </location>
</feature>
<dbReference type="Proteomes" id="UP000076632">
    <property type="component" value="Unassembled WGS sequence"/>
</dbReference>
<keyword evidence="6" id="KW-1185">Reference proteome</keyword>
<comment type="subcellular location">
    <subcellularLocation>
        <location evidence="1">Nucleus</location>
    </subcellularLocation>
</comment>
<dbReference type="GO" id="GO:0005730">
    <property type="term" value="C:nucleolus"/>
    <property type="evidence" value="ECO:0007669"/>
    <property type="project" value="EnsemblFungi"/>
</dbReference>
<dbReference type="RefSeq" id="XP_018187569.1">
    <property type="nucleotide sequence ID" value="XM_018332687.1"/>
</dbReference>
<dbReference type="SUPFAM" id="SSF48371">
    <property type="entry name" value="ARM repeat"/>
    <property type="match status" value="1"/>
</dbReference>
<evidence type="ECO:0000256" key="1">
    <source>
        <dbReference type="ARBA" id="ARBA00004123"/>
    </source>
</evidence>
<dbReference type="Pfam" id="PF03715">
    <property type="entry name" value="Noc2"/>
    <property type="match status" value="1"/>
</dbReference>
<keyword evidence="3" id="KW-0539">Nucleus</keyword>
<evidence type="ECO:0000256" key="3">
    <source>
        <dbReference type="ARBA" id="ARBA00023242"/>
    </source>
</evidence>
<name>A0A165GC56_XYLHT</name>
<dbReference type="InParanoid" id="A0A165GC56"/>
<dbReference type="InterPro" id="IPR005343">
    <property type="entry name" value="Noc2"/>
</dbReference>
<dbReference type="EMBL" id="KV407459">
    <property type="protein sequence ID" value="KZF22014.1"/>
    <property type="molecule type" value="Genomic_DNA"/>
</dbReference>
<dbReference type="GO" id="GO:0005654">
    <property type="term" value="C:nucleoplasm"/>
    <property type="evidence" value="ECO:0007669"/>
    <property type="project" value="EnsemblFungi"/>
</dbReference>
<evidence type="ECO:0000313" key="6">
    <source>
        <dbReference type="Proteomes" id="UP000076632"/>
    </source>
</evidence>
<feature type="compositionally biased region" description="Polar residues" evidence="4">
    <location>
        <begin position="50"/>
        <end position="59"/>
    </location>
</feature>
<gene>
    <name evidence="5" type="ORF">L228DRAFT_247626</name>
</gene>
<feature type="compositionally biased region" description="Acidic residues" evidence="4">
    <location>
        <begin position="115"/>
        <end position="142"/>
    </location>
</feature>
<protein>
    <submittedName>
        <fullName evidence="5">Noc2-domain-containing protein</fullName>
    </submittedName>
</protein>